<protein>
    <submittedName>
        <fullName evidence="2">AAA family ATPase</fullName>
    </submittedName>
</protein>
<dbReference type="SMART" id="SM00382">
    <property type="entry name" value="AAA"/>
    <property type="match status" value="1"/>
</dbReference>
<dbReference type="GO" id="GO:0016887">
    <property type="term" value="F:ATP hydrolysis activity"/>
    <property type="evidence" value="ECO:0007669"/>
    <property type="project" value="InterPro"/>
</dbReference>
<name>A0A3E0UB74_9GAMM</name>
<accession>A0A3E0UB74</accession>
<comment type="caution">
    <text evidence="2">The sequence shown here is derived from an EMBL/GenBank/DDBJ whole genome shotgun (WGS) entry which is preliminary data.</text>
</comment>
<dbReference type="NCBIfam" id="TIGR03015">
    <property type="entry name" value="pepcterm_ATPase"/>
    <property type="match status" value="1"/>
</dbReference>
<sequence length="352" mass="39842">MYESYYGFTERPFQLSPDPRFFFASKHHQRALSYLQYGLDQKEGFIVITGPIGTGKTTIARNLMSNLPEANIVAAQLVTTKLNPEELLELVIAEFRIAYQGDSKADMLKAIEQFLVALHKQGKRALLLVDEAQNLPAETVEELRMLSNFQLDNQPLIQSFLLGQEELKGIIQAPNMEQFRQRIIASAHLRPLTVEEVENYIKHRLQLAGCDKEELFSEQTYALIHEKTLGVPRKINIFVDRILLFGFLEELPSIDIDAINAVAEEMGAELTGSLSLEQSEAAPQTSKEQLIVNSSENVENIKDVLREIEDILETSIKQKVKMARYVDKLLKQKNRQLAEASVAANIDETKPD</sequence>
<evidence type="ECO:0000313" key="3">
    <source>
        <dbReference type="Proteomes" id="UP000256999"/>
    </source>
</evidence>
<proteinExistence type="predicted"/>
<dbReference type="RefSeq" id="WP_115998645.1">
    <property type="nucleotide sequence ID" value="NZ_QUOV01000001.1"/>
</dbReference>
<dbReference type="InterPro" id="IPR003593">
    <property type="entry name" value="AAA+_ATPase"/>
</dbReference>
<dbReference type="Pfam" id="PF13401">
    <property type="entry name" value="AAA_22"/>
    <property type="match status" value="1"/>
</dbReference>
<dbReference type="OrthoDB" id="9780149at2"/>
<dbReference type="EMBL" id="QUOV01000001">
    <property type="protein sequence ID" value="REL33964.1"/>
    <property type="molecule type" value="Genomic_DNA"/>
</dbReference>
<dbReference type="Proteomes" id="UP000256999">
    <property type="component" value="Unassembled WGS sequence"/>
</dbReference>
<dbReference type="PANTHER" id="PTHR35894">
    <property type="entry name" value="GENERAL SECRETION PATHWAY PROTEIN A-RELATED"/>
    <property type="match status" value="1"/>
</dbReference>
<dbReference type="PANTHER" id="PTHR35894:SF1">
    <property type="entry name" value="PHOSPHORIBULOKINASE _ URIDINE KINASE FAMILY"/>
    <property type="match status" value="1"/>
</dbReference>
<evidence type="ECO:0000313" key="2">
    <source>
        <dbReference type="EMBL" id="REL33964.1"/>
    </source>
</evidence>
<feature type="domain" description="AAA+ ATPase" evidence="1">
    <location>
        <begin position="42"/>
        <end position="211"/>
    </location>
</feature>
<dbReference type="InterPro" id="IPR017466">
    <property type="entry name" value="XrtA-assoc_ATPase-like"/>
</dbReference>
<dbReference type="InterPro" id="IPR052026">
    <property type="entry name" value="ExeA_AAA_ATPase_DNA-bind"/>
</dbReference>
<evidence type="ECO:0000259" key="1">
    <source>
        <dbReference type="SMART" id="SM00382"/>
    </source>
</evidence>
<dbReference type="SUPFAM" id="SSF52540">
    <property type="entry name" value="P-loop containing nucleoside triphosphate hydrolases"/>
    <property type="match status" value="1"/>
</dbReference>
<organism evidence="2 3">
    <name type="scientific">Thalassotalea euphylliae</name>
    <dbReference type="NCBI Taxonomy" id="1655234"/>
    <lineage>
        <taxon>Bacteria</taxon>
        <taxon>Pseudomonadati</taxon>
        <taxon>Pseudomonadota</taxon>
        <taxon>Gammaproteobacteria</taxon>
        <taxon>Alteromonadales</taxon>
        <taxon>Colwelliaceae</taxon>
        <taxon>Thalassotalea</taxon>
    </lineage>
</organism>
<dbReference type="InterPro" id="IPR027417">
    <property type="entry name" value="P-loop_NTPase"/>
</dbReference>
<reference evidence="2 3" key="1">
    <citation type="submission" date="2018-08" db="EMBL/GenBank/DDBJ databases">
        <title>Thalassotalea euphylliae genome.</title>
        <authorList>
            <person name="Summers S."/>
            <person name="Rice S.A."/>
            <person name="Freckelton M.L."/>
            <person name="Nedved B.T."/>
            <person name="Hadfield M.G."/>
        </authorList>
    </citation>
    <scope>NUCLEOTIDE SEQUENCE [LARGE SCALE GENOMIC DNA]</scope>
    <source>
        <strain evidence="2 3">H2</strain>
    </source>
</reference>
<dbReference type="AlphaFoldDB" id="A0A3E0UB74"/>
<dbReference type="InterPro" id="IPR049945">
    <property type="entry name" value="AAA_22"/>
</dbReference>
<gene>
    <name evidence="2" type="ORF">DXX92_00555</name>
</gene>
<dbReference type="Gene3D" id="3.40.50.300">
    <property type="entry name" value="P-loop containing nucleotide triphosphate hydrolases"/>
    <property type="match status" value="1"/>
</dbReference>